<keyword evidence="2" id="KW-1185">Reference proteome</keyword>
<name>A0ABQ2S0U3_9DEIO</name>
<gene>
    <name evidence="1" type="ORF">GCM10008960_00010</name>
</gene>
<comment type="caution">
    <text evidence="1">The sequence shown here is derived from an EMBL/GenBank/DDBJ whole genome shotgun (WGS) entry which is preliminary data.</text>
</comment>
<accession>A0ABQ2S0U3</accession>
<evidence type="ECO:0000313" key="2">
    <source>
        <dbReference type="Proteomes" id="UP000644548"/>
    </source>
</evidence>
<reference evidence="2" key="1">
    <citation type="journal article" date="2019" name="Int. J. Syst. Evol. Microbiol.">
        <title>The Global Catalogue of Microorganisms (GCM) 10K type strain sequencing project: providing services to taxonomists for standard genome sequencing and annotation.</title>
        <authorList>
            <consortium name="The Broad Institute Genomics Platform"/>
            <consortium name="The Broad Institute Genome Sequencing Center for Infectious Disease"/>
            <person name="Wu L."/>
            <person name="Ma J."/>
        </authorList>
    </citation>
    <scope>NUCLEOTIDE SEQUENCE [LARGE SCALE GENOMIC DNA]</scope>
    <source>
        <strain evidence="2">JCM 31405</strain>
    </source>
</reference>
<evidence type="ECO:0000313" key="1">
    <source>
        <dbReference type="EMBL" id="GGR77336.1"/>
    </source>
</evidence>
<dbReference type="Proteomes" id="UP000644548">
    <property type="component" value="Unassembled WGS sequence"/>
</dbReference>
<protein>
    <submittedName>
        <fullName evidence="1">Uncharacterized protein</fullName>
    </submittedName>
</protein>
<organism evidence="1 2">
    <name type="scientific">Deinococcus sedimenti</name>
    <dbReference type="NCBI Taxonomy" id="1867090"/>
    <lineage>
        <taxon>Bacteria</taxon>
        <taxon>Thermotogati</taxon>
        <taxon>Deinococcota</taxon>
        <taxon>Deinococci</taxon>
        <taxon>Deinococcales</taxon>
        <taxon>Deinococcaceae</taxon>
        <taxon>Deinococcus</taxon>
    </lineage>
</organism>
<dbReference type="EMBL" id="BMQN01000001">
    <property type="protein sequence ID" value="GGR77336.1"/>
    <property type="molecule type" value="Genomic_DNA"/>
</dbReference>
<proteinExistence type="predicted"/>
<sequence length="59" mass="6335">MALTGLPVEQRGGRIREVIDTPGGDCYYSQPEVNAPSAGTTALRGRTLFQRFQTGTVPP</sequence>